<evidence type="ECO:0000313" key="2">
    <source>
        <dbReference type="Proteomes" id="UP001428341"/>
    </source>
</evidence>
<dbReference type="EMBL" id="JBCGBO010000003">
    <property type="protein sequence ID" value="KAK9216203.1"/>
    <property type="molecule type" value="Genomic_DNA"/>
</dbReference>
<protein>
    <submittedName>
        <fullName evidence="1">Uncharacterized protein</fullName>
    </submittedName>
</protein>
<evidence type="ECO:0000313" key="1">
    <source>
        <dbReference type="EMBL" id="KAK9216203.1"/>
    </source>
</evidence>
<sequence>MVLNFLWLTYRWFYICSVLVMSYRMLSLTRGTHNSTNGVSHHQERISTQTCNDRRTRNHTQFITETNVLYGQNHTHRFSIKYANVVYKAKIRSKVPQKDAEKLMRTLLTQDSLPFATGYKAMILKMYFNID</sequence>
<gene>
    <name evidence="1" type="ORF">WN944_008210</name>
</gene>
<keyword evidence="2" id="KW-1185">Reference proteome</keyword>
<name>A0AAP0MPZ4_9ROSI</name>
<organism evidence="1 2">
    <name type="scientific">Citrus x changshan-huyou</name>
    <dbReference type="NCBI Taxonomy" id="2935761"/>
    <lineage>
        <taxon>Eukaryota</taxon>
        <taxon>Viridiplantae</taxon>
        <taxon>Streptophyta</taxon>
        <taxon>Embryophyta</taxon>
        <taxon>Tracheophyta</taxon>
        <taxon>Spermatophyta</taxon>
        <taxon>Magnoliopsida</taxon>
        <taxon>eudicotyledons</taxon>
        <taxon>Gunneridae</taxon>
        <taxon>Pentapetalae</taxon>
        <taxon>rosids</taxon>
        <taxon>malvids</taxon>
        <taxon>Sapindales</taxon>
        <taxon>Rutaceae</taxon>
        <taxon>Aurantioideae</taxon>
        <taxon>Citrus</taxon>
    </lineage>
</organism>
<proteinExistence type="predicted"/>
<dbReference type="AlphaFoldDB" id="A0AAP0MPZ4"/>
<accession>A0AAP0MPZ4</accession>
<reference evidence="1 2" key="1">
    <citation type="submission" date="2024-05" db="EMBL/GenBank/DDBJ databases">
        <title>Haplotype-resolved chromosome-level genome assembly of Huyou (Citrus changshanensis).</title>
        <authorList>
            <person name="Miao C."/>
            <person name="Chen W."/>
            <person name="Wu Y."/>
            <person name="Wang L."/>
            <person name="Zhao S."/>
            <person name="Grierson D."/>
            <person name="Xu C."/>
            <person name="Chen K."/>
        </authorList>
    </citation>
    <scope>NUCLEOTIDE SEQUENCE [LARGE SCALE GENOMIC DNA]</scope>
    <source>
        <strain evidence="1">01-14</strain>
        <tissue evidence="1">Leaf</tissue>
    </source>
</reference>
<dbReference type="Proteomes" id="UP001428341">
    <property type="component" value="Unassembled WGS sequence"/>
</dbReference>
<comment type="caution">
    <text evidence="1">The sequence shown here is derived from an EMBL/GenBank/DDBJ whole genome shotgun (WGS) entry which is preliminary data.</text>
</comment>